<dbReference type="HAMAP" id="MF_00163">
    <property type="entry name" value="Pep_deformylase"/>
    <property type="match status" value="1"/>
</dbReference>
<keyword evidence="8" id="KW-1185">Reference proteome</keyword>
<dbReference type="PANTHER" id="PTHR10458">
    <property type="entry name" value="PEPTIDE DEFORMYLASE"/>
    <property type="match status" value="1"/>
</dbReference>
<gene>
    <name evidence="5 7" type="primary">def</name>
    <name evidence="7" type="ORF">KDB89_09090</name>
</gene>
<keyword evidence="2 5" id="KW-0378">Hydrolase</keyword>
<accession>A0ABX8SEV0</accession>
<comment type="function">
    <text evidence="5">Removes the formyl group from the N-terminal Met of newly synthesized proteins. Requires at least a dipeptide for an efficient rate of reaction. N-terminal L-methionine is a prerequisite for activity but the enzyme has broad specificity at other positions.</text>
</comment>
<dbReference type="RefSeq" id="WP_219080361.1">
    <property type="nucleotide sequence ID" value="NZ_CP079216.1"/>
</dbReference>
<dbReference type="EC" id="3.5.1.88" evidence="5"/>
<dbReference type="NCBIfam" id="TIGR00079">
    <property type="entry name" value="pept_deformyl"/>
    <property type="match status" value="1"/>
</dbReference>
<name>A0ABX8SEV0_9ACTN</name>
<feature type="binding site" evidence="5">
    <location>
        <position position="107"/>
    </location>
    <ligand>
        <name>Fe cation</name>
        <dbReference type="ChEBI" id="CHEBI:24875"/>
    </ligand>
</feature>
<evidence type="ECO:0000256" key="3">
    <source>
        <dbReference type="ARBA" id="ARBA00022917"/>
    </source>
</evidence>
<dbReference type="GO" id="GO:0042586">
    <property type="term" value="F:peptide deformylase activity"/>
    <property type="evidence" value="ECO:0007669"/>
    <property type="project" value="UniProtKB-EC"/>
</dbReference>
<dbReference type="InterPro" id="IPR023635">
    <property type="entry name" value="Peptide_deformylase"/>
</dbReference>
<evidence type="ECO:0000313" key="7">
    <source>
        <dbReference type="EMBL" id="QXT61943.1"/>
    </source>
</evidence>
<comment type="cofactor">
    <cofactor evidence="5">
        <name>Fe(2+)</name>
        <dbReference type="ChEBI" id="CHEBI:29033"/>
    </cofactor>
    <text evidence="5">Binds 1 Fe(2+) ion.</text>
</comment>
<dbReference type="CDD" id="cd00487">
    <property type="entry name" value="Pep_deformylase"/>
    <property type="match status" value="1"/>
</dbReference>
<reference evidence="7 8" key="1">
    <citation type="submission" date="2021-07" db="EMBL/GenBank/DDBJ databases">
        <title>complete genome sequencing of Tessaracoccus sp.J1M15.</title>
        <authorList>
            <person name="Bae J.-W."/>
            <person name="Kim D.-y."/>
        </authorList>
    </citation>
    <scope>NUCLEOTIDE SEQUENCE [LARGE SCALE GENOMIC DNA]</scope>
    <source>
        <strain evidence="7 8">J1M15</strain>
    </source>
</reference>
<evidence type="ECO:0000313" key="8">
    <source>
        <dbReference type="Proteomes" id="UP000824504"/>
    </source>
</evidence>
<feature type="region of interest" description="Disordered" evidence="6">
    <location>
        <begin position="180"/>
        <end position="215"/>
    </location>
</feature>
<keyword evidence="1 5" id="KW-0479">Metal-binding</keyword>
<organism evidence="7 8">
    <name type="scientific">Tessaracoccus palaemonis</name>
    <dbReference type="NCBI Taxonomy" id="2829499"/>
    <lineage>
        <taxon>Bacteria</taxon>
        <taxon>Bacillati</taxon>
        <taxon>Actinomycetota</taxon>
        <taxon>Actinomycetes</taxon>
        <taxon>Propionibacteriales</taxon>
        <taxon>Propionibacteriaceae</taxon>
        <taxon>Tessaracoccus</taxon>
    </lineage>
</organism>
<evidence type="ECO:0000256" key="5">
    <source>
        <dbReference type="HAMAP-Rule" id="MF_00163"/>
    </source>
</evidence>
<dbReference type="Pfam" id="PF01327">
    <property type="entry name" value="Pep_deformylase"/>
    <property type="match status" value="1"/>
</dbReference>
<dbReference type="PANTHER" id="PTHR10458:SF2">
    <property type="entry name" value="PEPTIDE DEFORMYLASE, MITOCHONDRIAL"/>
    <property type="match status" value="1"/>
</dbReference>
<comment type="catalytic activity">
    <reaction evidence="5">
        <text>N-terminal N-formyl-L-methionyl-[peptide] + H2O = N-terminal L-methionyl-[peptide] + formate</text>
        <dbReference type="Rhea" id="RHEA:24420"/>
        <dbReference type="Rhea" id="RHEA-COMP:10639"/>
        <dbReference type="Rhea" id="RHEA-COMP:10640"/>
        <dbReference type="ChEBI" id="CHEBI:15377"/>
        <dbReference type="ChEBI" id="CHEBI:15740"/>
        <dbReference type="ChEBI" id="CHEBI:49298"/>
        <dbReference type="ChEBI" id="CHEBI:64731"/>
        <dbReference type="EC" id="3.5.1.88"/>
    </reaction>
</comment>
<evidence type="ECO:0000256" key="4">
    <source>
        <dbReference type="ARBA" id="ARBA00023004"/>
    </source>
</evidence>
<keyword evidence="3 5" id="KW-0648">Protein biosynthesis</keyword>
<dbReference type="NCBIfam" id="NF001159">
    <property type="entry name" value="PRK00150.1-3"/>
    <property type="match status" value="1"/>
</dbReference>
<comment type="similarity">
    <text evidence="5">Belongs to the polypeptide deformylase family.</text>
</comment>
<feature type="binding site" evidence="5">
    <location>
        <position position="149"/>
    </location>
    <ligand>
        <name>Fe cation</name>
        <dbReference type="ChEBI" id="CHEBI:24875"/>
    </ligand>
</feature>
<dbReference type="EMBL" id="CP079216">
    <property type="protein sequence ID" value="QXT61943.1"/>
    <property type="molecule type" value="Genomic_DNA"/>
</dbReference>
<keyword evidence="4 5" id="KW-0408">Iron</keyword>
<evidence type="ECO:0000256" key="2">
    <source>
        <dbReference type="ARBA" id="ARBA00022801"/>
    </source>
</evidence>
<feature type="binding site" evidence="5">
    <location>
        <position position="153"/>
    </location>
    <ligand>
        <name>Fe cation</name>
        <dbReference type="ChEBI" id="CHEBI:24875"/>
    </ligand>
</feature>
<proteinExistence type="inferred from homology"/>
<evidence type="ECO:0000256" key="1">
    <source>
        <dbReference type="ARBA" id="ARBA00022723"/>
    </source>
</evidence>
<evidence type="ECO:0000256" key="6">
    <source>
        <dbReference type="SAM" id="MobiDB-lite"/>
    </source>
</evidence>
<dbReference type="Proteomes" id="UP000824504">
    <property type="component" value="Chromosome"/>
</dbReference>
<feature type="active site" evidence="5">
    <location>
        <position position="150"/>
    </location>
</feature>
<protein>
    <recommendedName>
        <fullName evidence="5">Peptide deformylase</fullName>
        <shortName evidence="5">PDF</shortName>
        <ecNumber evidence="5">3.5.1.88</ecNumber>
    </recommendedName>
    <alternativeName>
        <fullName evidence="5">Polypeptide deformylase</fullName>
    </alternativeName>
</protein>
<sequence>MSTQPDLTKGGRILPITRWGTPVMHQQTEPVTEFGEDLHTLVRDMFATMRAAEGVGLAATQVGVGLAVFIYECPDGDDRIRRGVVCNPVVTLPEGRDRNLDPSEEGCLSWPGGYQSVPRPDLSTCTGQDAFGNDITIDGTGLLARCLQHETDHLNGTVFGDRLSARSRRKLDSQVEELAWRYPDDWPVSPKAKAATPPGSTEPQAEPTPKGPQRR</sequence>
<dbReference type="PIRSF" id="PIRSF004749">
    <property type="entry name" value="Pep_def"/>
    <property type="match status" value="1"/>
</dbReference>